<gene>
    <name evidence="2" type="ORF">XA68_14460</name>
</gene>
<name>A0A2A9PAK8_OPHUN</name>
<sequence length="357" mass="40626">MANLVMGGIEEKISDDQLAASGPSSQHRQALLFRPKFFQEFSRRSFDHIPTYLFRLYADCTVGTTSTTEVASPAWERGYETIDLFELPPQEAASCLSAHFTWRRWHETRCNLMSWSCSLLFVLQHGFRRHYTNELDLADVHLLTLDTRKFPPGCFARELDLLRDFEDFEESEVREGKLTWLKGLRGKGMYFGEYVTQEHLDVAGQCSQTSLKQLNDMGLQSLCPLLYSKGGWEGLAKRVVEIREDFNAPAAETDKKDIRIAISMAQACFGSCWALPFAAMLLSLRHREHNSPTIQNGITSIFTDEEIASLDIDTMKFDPLSDSAPELRQYRNIMLTLGGRESAVELDKLFKGLRVNA</sequence>
<proteinExistence type="predicted"/>
<feature type="domain" description="DUF7587" evidence="1">
    <location>
        <begin position="49"/>
        <end position="166"/>
    </location>
</feature>
<dbReference type="EMBL" id="LAZP02000356">
    <property type="protein sequence ID" value="PFH57866.1"/>
    <property type="molecule type" value="Genomic_DNA"/>
</dbReference>
<comment type="caution">
    <text evidence="2">The sequence shown here is derived from an EMBL/GenBank/DDBJ whole genome shotgun (WGS) entry which is preliminary data.</text>
</comment>
<organism evidence="2 3">
    <name type="scientific">Ophiocordyceps unilateralis</name>
    <name type="common">Zombie-ant fungus</name>
    <name type="synonym">Torrubia unilateralis</name>
    <dbReference type="NCBI Taxonomy" id="268505"/>
    <lineage>
        <taxon>Eukaryota</taxon>
        <taxon>Fungi</taxon>
        <taxon>Dikarya</taxon>
        <taxon>Ascomycota</taxon>
        <taxon>Pezizomycotina</taxon>
        <taxon>Sordariomycetes</taxon>
        <taxon>Hypocreomycetidae</taxon>
        <taxon>Hypocreales</taxon>
        <taxon>Ophiocordycipitaceae</taxon>
        <taxon>Ophiocordyceps</taxon>
    </lineage>
</organism>
<protein>
    <recommendedName>
        <fullName evidence="1">DUF7587 domain-containing protein</fullName>
    </recommendedName>
</protein>
<reference evidence="2 3" key="1">
    <citation type="journal article" date="2015" name="BMC Genomics">
        <title>Gene expression during zombie ant biting behavior reflects the complexity underlying fungal parasitic behavioral manipulation.</title>
        <authorList>
            <person name="de Bekker C."/>
            <person name="Ohm R.A."/>
            <person name="Loreto R.G."/>
            <person name="Sebastian A."/>
            <person name="Albert I."/>
            <person name="Merrow M."/>
            <person name="Brachmann A."/>
            <person name="Hughes D.P."/>
        </authorList>
    </citation>
    <scope>NUCLEOTIDE SEQUENCE [LARGE SCALE GENOMIC DNA]</scope>
    <source>
        <strain evidence="2 3">SC16a</strain>
    </source>
</reference>
<evidence type="ECO:0000313" key="2">
    <source>
        <dbReference type="EMBL" id="PFH57866.1"/>
    </source>
</evidence>
<dbReference type="Pfam" id="PF24494">
    <property type="entry name" value="DUF7587"/>
    <property type="match status" value="1"/>
</dbReference>
<accession>A0A2A9PAK8</accession>
<evidence type="ECO:0000313" key="3">
    <source>
        <dbReference type="Proteomes" id="UP000037136"/>
    </source>
</evidence>
<keyword evidence="3" id="KW-1185">Reference proteome</keyword>
<dbReference type="Proteomes" id="UP000037136">
    <property type="component" value="Unassembled WGS sequence"/>
</dbReference>
<dbReference type="STRING" id="268505.A0A2A9PAK8"/>
<reference evidence="2 3" key="2">
    <citation type="journal article" date="2017" name="Sci. Rep.">
        <title>Ant-infecting Ophiocordyceps genomes reveal a high diversity of potential behavioral manipulation genes and a possible major role for enterotoxins.</title>
        <authorList>
            <person name="de Bekker C."/>
            <person name="Ohm R.A."/>
            <person name="Evans H.C."/>
            <person name="Brachmann A."/>
            <person name="Hughes D.P."/>
        </authorList>
    </citation>
    <scope>NUCLEOTIDE SEQUENCE [LARGE SCALE GENOMIC DNA]</scope>
    <source>
        <strain evidence="2 3">SC16a</strain>
    </source>
</reference>
<dbReference type="InterPro" id="IPR056009">
    <property type="entry name" value="DUF7587"/>
</dbReference>
<dbReference type="OrthoDB" id="4152607at2759"/>
<dbReference type="AlphaFoldDB" id="A0A2A9PAK8"/>
<evidence type="ECO:0000259" key="1">
    <source>
        <dbReference type="Pfam" id="PF24494"/>
    </source>
</evidence>